<proteinExistence type="predicted"/>
<evidence type="ECO:0000313" key="1">
    <source>
        <dbReference type="EMBL" id="EEX21946.1"/>
    </source>
</evidence>
<evidence type="ECO:0000313" key="2">
    <source>
        <dbReference type="Proteomes" id="UP000003755"/>
    </source>
</evidence>
<dbReference type="STRING" id="537007.BLAHAN_05307"/>
<dbReference type="Proteomes" id="UP000003755">
    <property type="component" value="Unassembled WGS sequence"/>
</dbReference>
<organism evidence="1 2">
    <name type="scientific">Blautia hansenii DSM 20583</name>
    <dbReference type="NCBI Taxonomy" id="537007"/>
    <lineage>
        <taxon>Bacteria</taxon>
        <taxon>Bacillati</taxon>
        <taxon>Bacillota</taxon>
        <taxon>Clostridia</taxon>
        <taxon>Lachnospirales</taxon>
        <taxon>Lachnospiraceae</taxon>
        <taxon>Blautia</taxon>
    </lineage>
</organism>
<sequence>MGVLEGKNNSDLKEIIKMKKNKYNQDTFTNRFTGEELSTYPTPFAELSKVSKRTKNENKLNSQIEKFTGRYICKFCGEKMDWVSDTNVMVCKNPLCNGHEKTLKNKNGDELKLAEPSMKILTKRGTAIAETLLG</sequence>
<name>C9L7E1_BLAHA</name>
<dbReference type="AlphaFoldDB" id="C9L7E1"/>
<comment type="caution">
    <text evidence="1">The sequence shown here is derived from an EMBL/GenBank/DDBJ whole genome shotgun (WGS) entry which is preliminary data.</text>
</comment>
<protein>
    <submittedName>
        <fullName evidence="1">Uncharacterized protein</fullName>
    </submittedName>
</protein>
<reference evidence="1" key="1">
    <citation type="submission" date="2009-09" db="EMBL/GenBank/DDBJ databases">
        <authorList>
            <person name="Weinstock G."/>
            <person name="Sodergren E."/>
            <person name="Clifton S."/>
            <person name="Fulton L."/>
            <person name="Fulton B."/>
            <person name="Courtney L."/>
            <person name="Fronick C."/>
            <person name="Harrison M."/>
            <person name="Strong C."/>
            <person name="Farmer C."/>
            <person name="Delahaunty K."/>
            <person name="Markovic C."/>
            <person name="Hall O."/>
            <person name="Minx P."/>
            <person name="Tomlinson C."/>
            <person name="Mitreva M."/>
            <person name="Nelson J."/>
            <person name="Hou S."/>
            <person name="Wollam A."/>
            <person name="Pepin K.H."/>
            <person name="Johnson M."/>
            <person name="Bhonagiri V."/>
            <person name="Nash W.E."/>
            <person name="Warren W."/>
            <person name="Chinwalla A."/>
            <person name="Mardis E.R."/>
            <person name="Wilson R.K."/>
        </authorList>
    </citation>
    <scope>NUCLEOTIDE SEQUENCE [LARGE SCALE GENOMIC DNA]</scope>
    <source>
        <strain evidence="1">DSM 20583</strain>
    </source>
</reference>
<dbReference type="EMBL" id="ABYU02000014">
    <property type="protein sequence ID" value="EEX21946.1"/>
    <property type="molecule type" value="Genomic_DNA"/>
</dbReference>
<dbReference type="HOGENOM" id="CLU_1892118_0_0_9"/>
<accession>C9L7E1</accession>
<keyword evidence="2" id="KW-1185">Reference proteome</keyword>
<gene>
    <name evidence="1" type="ORF">BLAHAN_05307</name>
</gene>